<comment type="caution">
    <text evidence="1">The sequence shown here is derived from an EMBL/GenBank/DDBJ whole genome shotgun (WGS) entry which is preliminary data.</text>
</comment>
<dbReference type="RefSeq" id="WP_142911563.1">
    <property type="nucleotide sequence ID" value="NZ_JAPZLP010000001.1"/>
</dbReference>
<organism evidence="1 2">
    <name type="scientific">Agrobacterium salinitolerans</name>
    <dbReference type="NCBI Taxonomy" id="1183413"/>
    <lineage>
        <taxon>Bacteria</taxon>
        <taxon>Pseudomonadati</taxon>
        <taxon>Pseudomonadota</taxon>
        <taxon>Alphaproteobacteria</taxon>
        <taxon>Hyphomicrobiales</taxon>
        <taxon>Rhizobiaceae</taxon>
        <taxon>Rhizobium/Agrobacterium group</taxon>
        <taxon>Agrobacterium</taxon>
    </lineage>
</organism>
<keyword evidence="2" id="KW-1185">Reference proteome</keyword>
<reference evidence="1 2" key="1">
    <citation type="journal article" date="2019" name="Appl. Microbiol. Biotechnol.">
        <title>Differential efficiency of wild type rhizogenic strains for rol gene transformation of plants.</title>
        <authorList>
            <person name="Desmet S."/>
            <person name="De Keyser E."/>
            <person name="Van Vaerenbergh J."/>
            <person name="Baeyen S."/>
            <person name="Van Huylenbroeck J."/>
            <person name="Geelen D."/>
            <person name="Dhooghe E."/>
        </authorList>
    </citation>
    <scope>NUCLEOTIDE SEQUENCE [LARGE SCALE GENOMIC DNA]</scope>
    <source>
        <strain evidence="1 2">GBBC3283</strain>
    </source>
</reference>
<protein>
    <recommendedName>
        <fullName evidence="3">Transcriptional regulator</fullName>
    </recommendedName>
</protein>
<dbReference type="Proteomes" id="UP000319481">
    <property type="component" value="Unassembled WGS sequence"/>
</dbReference>
<name>A0ABY3BV27_9HYPH</name>
<evidence type="ECO:0000313" key="1">
    <source>
        <dbReference type="EMBL" id="TRA96859.1"/>
    </source>
</evidence>
<proteinExistence type="predicted"/>
<sequence length="120" mass="13634">MVGKVIQSDHMDVGSDRKTRRMKLGRSIPISPDKNRCQSSIRFCEALTARILNKVDEFGLTPTEIQDRYPTFRKGYLAEMRAGTLFGEKRLMSICEAIGIFPYPAYAETERQQIAMLEAA</sequence>
<gene>
    <name evidence="1" type="ORF">EXN23_01060</name>
</gene>
<accession>A0ABY3BV27</accession>
<evidence type="ECO:0008006" key="3">
    <source>
        <dbReference type="Google" id="ProtNLM"/>
    </source>
</evidence>
<evidence type="ECO:0000313" key="2">
    <source>
        <dbReference type="Proteomes" id="UP000319481"/>
    </source>
</evidence>
<dbReference type="EMBL" id="SGNZ01000001">
    <property type="protein sequence ID" value="TRA96859.1"/>
    <property type="molecule type" value="Genomic_DNA"/>
</dbReference>